<gene>
    <name evidence="2" type="ORF">BU251_03795</name>
</gene>
<comment type="similarity">
    <text evidence="1">Belongs to the asp23 family.</text>
</comment>
<evidence type="ECO:0000313" key="2">
    <source>
        <dbReference type="EMBL" id="QAT16915.1"/>
    </source>
</evidence>
<name>A0A410P3Y9_VELA1</name>
<dbReference type="PANTHER" id="PTHR34297">
    <property type="entry name" value="HYPOTHETICAL CYTOSOLIC PROTEIN-RELATED"/>
    <property type="match status" value="1"/>
</dbReference>
<keyword evidence="3" id="KW-1185">Reference proteome</keyword>
<evidence type="ECO:0000313" key="3">
    <source>
        <dbReference type="Proteomes" id="UP000287243"/>
    </source>
</evidence>
<evidence type="ECO:0008006" key="4">
    <source>
        <dbReference type="Google" id="ProtNLM"/>
    </source>
</evidence>
<dbReference type="Pfam" id="PF03780">
    <property type="entry name" value="Asp23"/>
    <property type="match status" value="1"/>
</dbReference>
<evidence type="ECO:0000256" key="1">
    <source>
        <dbReference type="ARBA" id="ARBA00005721"/>
    </source>
</evidence>
<dbReference type="AlphaFoldDB" id="A0A410P3Y9"/>
<organism evidence="2 3">
    <name type="scientific">Velamenicoccus archaeovorus</name>
    <dbReference type="NCBI Taxonomy" id="1930593"/>
    <lineage>
        <taxon>Bacteria</taxon>
        <taxon>Pseudomonadati</taxon>
        <taxon>Candidatus Omnitrophota</taxon>
        <taxon>Candidatus Velamenicoccus</taxon>
    </lineage>
</organism>
<dbReference type="EMBL" id="CP019384">
    <property type="protein sequence ID" value="QAT16915.1"/>
    <property type="molecule type" value="Genomic_DNA"/>
</dbReference>
<accession>A0A410P3Y9</accession>
<dbReference type="KEGG" id="vai:BU251_03795"/>
<proteinExistence type="inferred from homology"/>
<dbReference type="Proteomes" id="UP000287243">
    <property type="component" value="Chromosome"/>
</dbReference>
<dbReference type="InterPro" id="IPR005531">
    <property type="entry name" value="Asp23"/>
</dbReference>
<sequence>MIPEADKTELGIIKIHNNVIASIAYLAALEIDGVSRVCDDMKSRMLHFIGKKTQSGAIDIRSEKNEEISIIVPIIIKYGHKIPDVAMKVQERIKAAVEEATDLTIRDVVIKIKGVDK</sequence>
<dbReference type="RefSeq" id="WP_164908844.1">
    <property type="nucleotide sequence ID" value="NZ_CP019384.1"/>
</dbReference>
<reference evidence="2 3" key="1">
    <citation type="submission" date="2017-01" db="EMBL/GenBank/DDBJ databases">
        <title>First insights into the biology of 'candidatus Vampirococcus archaeovorus'.</title>
        <authorList>
            <person name="Kizina J."/>
            <person name="Jordan S."/>
            <person name="Stueber K."/>
            <person name="Reinhardt R."/>
            <person name="Harder J."/>
        </authorList>
    </citation>
    <scope>NUCLEOTIDE SEQUENCE [LARGE SCALE GENOMIC DNA]</scope>
    <source>
        <strain evidence="2 3">LiM</strain>
    </source>
</reference>
<protein>
    <recommendedName>
        <fullName evidence="4">Asp23/Gls24 family envelope stress response protein</fullName>
    </recommendedName>
</protein>